<comment type="caution">
    <text evidence="1">The sequence shown here is derived from an EMBL/GenBank/DDBJ whole genome shotgun (WGS) entry which is preliminary data.</text>
</comment>
<proteinExistence type="predicted"/>
<protein>
    <submittedName>
        <fullName evidence="1">5642_t:CDS:1</fullName>
    </submittedName>
</protein>
<name>A0A9N9HVL9_9GLOM</name>
<sequence length="54" mass="6773">MQIKRRILIIKPLYNLIFYIRGSFSKLLITKKIIYRNLFRFELLEHKSIYYNFC</sequence>
<keyword evidence="2" id="KW-1185">Reference proteome</keyword>
<gene>
    <name evidence="1" type="ORF">CPELLU_LOCUS12194</name>
</gene>
<organism evidence="1 2">
    <name type="scientific">Cetraspora pellucida</name>
    <dbReference type="NCBI Taxonomy" id="1433469"/>
    <lineage>
        <taxon>Eukaryota</taxon>
        <taxon>Fungi</taxon>
        <taxon>Fungi incertae sedis</taxon>
        <taxon>Mucoromycota</taxon>
        <taxon>Glomeromycotina</taxon>
        <taxon>Glomeromycetes</taxon>
        <taxon>Diversisporales</taxon>
        <taxon>Gigasporaceae</taxon>
        <taxon>Cetraspora</taxon>
    </lineage>
</organism>
<evidence type="ECO:0000313" key="1">
    <source>
        <dbReference type="EMBL" id="CAG8708329.1"/>
    </source>
</evidence>
<evidence type="ECO:0000313" key="2">
    <source>
        <dbReference type="Proteomes" id="UP000789759"/>
    </source>
</evidence>
<dbReference type="Proteomes" id="UP000789759">
    <property type="component" value="Unassembled WGS sequence"/>
</dbReference>
<dbReference type="EMBL" id="CAJVQA010011544">
    <property type="protein sequence ID" value="CAG8708329.1"/>
    <property type="molecule type" value="Genomic_DNA"/>
</dbReference>
<accession>A0A9N9HVL9</accession>
<reference evidence="1" key="1">
    <citation type="submission" date="2021-06" db="EMBL/GenBank/DDBJ databases">
        <authorList>
            <person name="Kallberg Y."/>
            <person name="Tangrot J."/>
            <person name="Rosling A."/>
        </authorList>
    </citation>
    <scope>NUCLEOTIDE SEQUENCE</scope>
    <source>
        <strain evidence="1">FL966</strain>
    </source>
</reference>
<dbReference type="AlphaFoldDB" id="A0A9N9HVL9"/>